<dbReference type="PANTHER" id="PTHR36566">
    <property type="entry name" value="NICKEL INSERTION PROTEIN-RELATED"/>
    <property type="match status" value="1"/>
</dbReference>
<name>A0A381SXX6_9ZZZZ</name>
<proteinExistence type="inferred from homology"/>
<evidence type="ECO:0008006" key="3">
    <source>
        <dbReference type="Google" id="ProtNLM"/>
    </source>
</evidence>
<keyword evidence="1" id="KW-0533">Nickel</keyword>
<organism evidence="2">
    <name type="scientific">marine metagenome</name>
    <dbReference type="NCBI Taxonomy" id="408172"/>
    <lineage>
        <taxon>unclassified sequences</taxon>
        <taxon>metagenomes</taxon>
        <taxon>ecological metagenomes</taxon>
    </lineage>
</organism>
<protein>
    <recommendedName>
        <fullName evidence="3">Nickel insertion protein</fullName>
    </recommendedName>
</protein>
<dbReference type="Gene3D" id="3.30.70.1380">
    <property type="entry name" value="Transcriptional regulatory protein pf0864 domain like"/>
    <property type="match status" value="1"/>
</dbReference>
<evidence type="ECO:0000256" key="1">
    <source>
        <dbReference type="ARBA" id="ARBA00022596"/>
    </source>
</evidence>
<sequence length="378" mass="41022">MHIGALIDIGVPHEYFCQELDRLHLGSEFQLTAKRESKMGITGTHASVVVDTSNEPEHRHLPTILSMIDAAKYSDHVTKLATDIFTNIAIAEGAIHGIEPDQVHFHEVGATDSIVDIVSAAIGIDYLDPNLVYCGVVELGSGTVRCAHGVMPVPAPATAEILKGIPTSRGRVSSEATTPTGAAILKTVVDDFETPAIFSTTDIGYGIGVKDFEVPNVLRLSLGEIETTLESETNLEIECNIDDMNPEAYQPLMDALFLAGAKDVFFTPMIMKKSRPGTRVSVLVAPADKDPVISQLFAGSTTLGVRIHPVTKHMLPREERVLETSLGSVRVKISQMPDGGIRWKSEHDDIQALATKHQQDYLATKRRVDADIEKQLAS</sequence>
<dbReference type="HAMAP" id="MF_01074">
    <property type="entry name" value="LarC"/>
    <property type="match status" value="1"/>
</dbReference>
<dbReference type="NCBIfam" id="TIGR00299">
    <property type="entry name" value="nickel pincer cofactor biosynthesis protein LarC"/>
    <property type="match status" value="1"/>
</dbReference>
<dbReference type="InterPro" id="IPR002822">
    <property type="entry name" value="Ni_insertion"/>
</dbReference>
<gene>
    <name evidence="2" type="ORF">METZ01_LOCUS61052</name>
</gene>
<dbReference type="PANTHER" id="PTHR36566:SF1">
    <property type="entry name" value="PYRIDINIUM-3,5-BISTHIOCARBOXYLIC ACID MONONUCLEOTIDE NICKEL INSERTION PROTEIN"/>
    <property type="match status" value="1"/>
</dbReference>
<dbReference type="EMBL" id="UINC01003656">
    <property type="protein sequence ID" value="SVA08198.1"/>
    <property type="molecule type" value="Genomic_DNA"/>
</dbReference>
<evidence type="ECO:0000313" key="2">
    <source>
        <dbReference type="EMBL" id="SVA08198.1"/>
    </source>
</evidence>
<dbReference type="Pfam" id="PF01969">
    <property type="entry name" value="Ni_insertion"/>
    <property type="match status" value="1"/>
</dbReference>
<reference evidence="2" key="1">
    <citation type="submission" date="2018-05" db="EMBL/GenBank/DDBJ databases">
        <authorList>
            <person name="Lanie J.A."/>
            <person name="Ng W.-L."/>
            <person name="Kazmierczak K.M."/>
            <person name="Andrzejewski T.M."/>
            <person name="Davidsen T.M."/>
            <person name="Wayne K.J."/>
            <person name="Tettelin H."/>
            <person name="Glass J.I."/>
            <person name="Rusch D."/>
            <person name="Podicherti R."/>
            <person name="Tsui H.-C.T."/>
            <person name="Winkler M.E."/>
        </authorList>
    </citation>
    <scope>NUCLEOTIDE SEQUENCE</scope>
</reference>
<dbReference type="AlphaFoldDB" id="A0A381SXX6"/>
<accession>A0A381SXX6</accession>